<sequence length="331" mass="39474">MIKDKVSVILPVYNSEKTIEKTINSVLNQSYQNFELIIINDGSTDNTDIICSSYINDSKVRYIYNKNQGVSKSRNIGLDLAEGEYICFIDSDDLYEKNYLNEMIKRITDNNCDWDICGYQCFESSNKNFSIEKGFITEEKNVVIEFLQSKLLFNQLWNKIYKNKIIQENYIRFEENLNLGEDAIFNINYLKYCNKIECFNLCLYKYRITNNGLGFKYRKNAGELKLKIFRAIFLLYEENNYETSYIEKNLLKQYISWIANIVDNRNKEDSYKEKYFLVKRIFKNDNFKNDLLFISDWKIRLIFKSFKITSIALFLGLFANKFDKFNKKKLL</sequence>
<dbReference type="InterPro" id="IPR029044">
    <property type="entry name" value="Nucleotide-diphossugar_trans"/>
</dbReference>
<dbReference type="PANTHER" id="PTHR22916">
    <property type="entry name" value="GLYCOSYLTRANSFERASE"/>
    <property type="match status" value="1"/>
</dbReference>
<evidence type="ECO:0000256" key="2">
    <source>
        <dbReference type="ARBA" id="ARBA00022679"/>
    </source>
</evidence>
<evidence type="ECO:0000256" key="1">
    <source>
        <dbReference type="ARBA" id="ARBA00022676"/>
    </source>
</evidence>
<evidence type="ECO:0000313" key="4">
    <source>
        <dbReference type="EMBL" id="BEH91603.1"/>
    </source>
</evidence>
<evidence type="ECO:0000259" key="3">
    <source>
        <dbReference type="Pfam" id="PF00535"/>
    </source>
</evidence>
<dbReference type="Proteomes" id="UP001432099">
    <property type="component" value="Chromosome"/>
</dbReference>
<keyword evidence="2 4" id="KW-0808">Transferase</keyword>
<keyword evidence="5" id="KW-1185">Reference proteome</keyword>
<evidence type="ECO:0000313" key="5">
    <source>
        <dbReference type="Proteomes" id="UP001432099"/>
    </source>
</evidence>
<feature type="domain" description="Glycosyltransferase 2-like" evidence="3">
    <location>
        <begin position="7"/>
        <end position="167"/>
    </location>
</feature>
<dbReference type="SUPFAM" id="SSF53448">
    <property type="entry name" value="Nucleotide-diphospho-sugar transferases"/>
    <property type="match status" value="1"/>
</dbReference>
<reference evidence="4" key="1">
    <citation type="journal article" date="2024" name="Int. J. Syst. Evol. Microbiol.">
        <title>Turicibacter faecis sp. nov., isolated from faeces of heart failure mouse model.</title>
        <authorList>
            <person name="Imamura Y."/>
            <person name="Motooka D."/>
            <person name="Nakajima Y."/>
            <person name="Ito S."/>
            <person name="Kitakaze M."/>
            <person name="Iida T."/>
            <person name="Nakamura S."/>
        </authorList>
    </citation>
    <scope>NUCLEOTIDE SEQUENCE</scope>
    <source>
        <strain evidence="4">TC023</strain>
    </source>
</reference>
<dbReference type="EMBL" id="AP028127">
    <property type="protein sequence ID" value="BEH91603.1"/>
    <property type="molecule type" value="Genomic_DNA"/>
</dbReference>
<proteinExistence type="predicted"/>
<gene>
    <name evidence="4" type="ORF">T23_17050</name>
</gene>
<dbReference type="RefSeq" id="WP_338617456.1">
    <property type="nucleotide sequence ID" value="NZ_AP028127.1"/>
</dbReference>
<keyword evidence="1" id="KW-0328">Glycosyltransferase</keyword>
<protein>
    <submittedName>
        <fullName evidence="4">Glycosyl transferase</fullName>
    </submittedName>
</protein>
<organism evidence="4 5">
    <name type="scientific">Turicibacter faecis</name>
    <dbReference type="NCBI Taxonomy" id="2963365"/>
    <lineage>
        <taxon>Bacteria</taxon>
        <taxon>Bacillati</taxon>
        <taxon>Bacillota</taxon>
        <taxon>Erysipelotrichia</taxon>
        <taxon>Erysipelotrichales</taxon>
        <taxon>Turicibacteraceae</taxon>
        <taxon>Turicibacter</taxon>
    </lineage>
</organism>
<dbReference type="GO" id="GO:0016740">
    <property type="term" value="F:transferase activity"/>
    <property type="evidence" value="ECO:0007669"/>
    <property type="project" value="UniProtKB-KW"/>
</dbReference>
<accession>A0ABM8IK29</accession>
<dbReference type="PANTHER" id="PTHR22916:SF51">
    <property type="entry name" value="GLYCOSYLTRANSFERASE EPSH-RELATED"/>
    <property type="match status" value="1"/>
</dbReference>
<name>A0ABM8IK29_9FIRM</name>
<dbReference type="InterPro" id="IPR001173">
    <property type="entry name" value="Glyco_trans_2-like"/>
</dbReference>
<dbReference type="CDD" id="cd00761">
    <property type="entry name" value="Glyco_tranf_GTA_type"/>
    <property type="match status" value="1"/>
</dbReference>
<dbReference type="Gene3D" id="3.90.550.10">
    <property type="entry name" value="Spore Coat Polysaccharide Biosynthesis Protein SpsA, Chain A"/>
    <property type="match status" value="1"/>
</dbReference>
<dbReference type="Pfam" id="PF00535">
    <property type="entry name" value="Glycos_transf_2"/>
    <property type="match status" value="1"/>
</dbReference>